<dbReference type="Proteomes" id="UP000002640">
    <property type="component" value="Unassembled WGS sequence"/>
</dbReference>
<protein>
    <submittedName>
        <fullName evidence="2">Uncharacterized protein</fullName>
    </submittedName>
</protein>
<feature type="non-terminal residue" evidence="2">
    <location>
        <position position="202"/>
    </location>
</feature>
<dbReference type="OMA" id="VEHHAVK"/>
<feature type="compositionally biased region" description="Basic and acidic residues" evidence="1">
    <location>
        <begin position="98"/>
        <end position="119"/>
    </location>
</feature>
<keyword evidence="3" id="KW-1185">Reference proteome</keyword>
<evidence type="ECO:0000256" key="1">
    <source>
        <dbReference type="SAM" id="MobiDB-lite"/>
    </source>
</evidence>
<sequence length="202" mass="23645">MVQMHLLHSHHTTSGQKKRKMVERERVLSAASGLREQQIEMKRQQEQIQQRKLQVQKMSEAIRQQNQRAVRARAVHSAGVNGRRPKPSQRSDSAPNFPERKPPVPRLKEEDDSVIHDEASNPPAKQQTAKRRPPASTPRVSKREKRSIKPPENDAAIRSKEERRAIAREYMQLQKNSRRIWNAKVKEQSQREQEKRQQQLEV</sequence>
<dbReference type="InParanoid" id="G4ZNZ2"/>
<accession>G4ZNZ2</accession>
<proteinExistence type="predicted"/>
<organism evidence="2 3">
    <name type="scientific">Phytophthora sojae (strain P6497)</name>
    <name type="common">Soybean stem and root rot agent</name>
    <name type="synonym">Phytophthora megasperma f. sp. glycines</name>
    <dbReference type="NCBI Taxonomy" id="1094619"/>
    <lineage>
        <taxon>Eukaryota</taxon>
        <taxon>Sar</taxon>
        <taxon>Stramenopiles</taxon>
        <taxon>Oomycota</taxon>
        <taxon>Peronosporomycetes</taxon>
        <taxon>Peronosporales</taxon>
        <taxon>Peronosporaceae</taxon>
        <taxon>Phytophthora</taxon>
    </lineage>
</organism>
<dbReference type="SMR" id="G4ZNZ2"/>
<feature type="compositionally biased region" description="Low complexity" evidence="1">
    <location>
        <begin position="46"/>
        <end position="69"/>
    </location>
</feature>
<dbReference type="RefSeq" id="XP_009529496.1">
    <property type="nucleotide sequence ID" value="XM_009531201.1"/>
</dbReference>
<feature type="compositionally biased region" description="Basic and acidic residues" evidence="1">
    <location>
        <begin position="147"/>
        <end position="160"/>
    </location>
</feature>
<evidence type="ECO:0000313" key="2">
    <source>
        <dbReference type="EMBL" id="EGZ15747.1"/>
    </source>
</evidence>
<gene>
    <name evidence="2" type="ORF">PHYSODRAFT_411844</name>
</gene>
<name>G4ZNZ2_PHYSP</name>
<feature type="compositionally biased region" description="Basic residues" evidence="1">
    <location>
        <begin position="7"/>
        <end position="21"/>
    </location>
</feature>
<dbReference type="GeneID" id="20651715"/>
<feature type="region of interest" description="Disordered" evidence="1">
    <location>
        <begin position="1"/>
        <end position="160"/>
    </location>
</feature>
<reference evidence="2 3" key="1">
    <citation type="journal article" date="2006" name="Science">
        <title>Phytophthora genome sequences uncover evolutionary origins and mechanisms of pathogenesis.</title>
        <authorList>
            <person name="Tyler B.M."/>
            <person name="Tripathy S."/>
            <person name="Zhang X."/>
            <person name="Dehal P."/>
            <person name="Jiang R.H."/>
            <person name="Aerts A."/>
            <person name="Arredondo F.D."/>
            <person name="Baxter L."/>
            <person name="Bensasson D."/>
            <person name="Beynon J.L."/>
            <person name="Chapman J."/>
            <person name="Damasceno C.M."/>
            <person name="Dorrance A.E."/>
            <person name="Dou D."/>
            <person name="Dickerman A.W."/>
            <person name="Dubchak I.L."/>
            <person name="Garbelotto M."/>
            <person name="Gijzen M."/>
            <person name="Gordon S.G."/>
            <person name="Govers F."/>
            <person name="Grunwald N.J."/>
            <person name="Huang W."/>
            <person name="Ivors K.L."/>
            <person name="Jones R.W."/>
            <person name="Kamoun S."/>
            <person name="Krampis K."/>
            <person name="Lamour K.H."/>
            <person name="Lee M.K."/>
            <person name="McDonald W.H."/>
            <person name="Medina M."/>
            <person name="Meijer H.J."/>
            <person name="Nordberg E.K."/>
            <person name="Maclean D.J."/>
            <person name="Ospina-Giraldo M.D."/>
            <person name="Morris P.F."/>
            <person name="Phuntumart V."/>
            <person name="Putnam N.H."/>
            <person name="Rash S."/>
            <person name="Rose J.K."/>
            <person name="Sakihama Y."/>
            <person name="Salamov A.A."/>
            <person name="Savidor A."/>
            <person name="Scheuring C.F."/>
            <person name="Smith B.M."/>
            <person name="Sobral B.W."/>
            <person name="Terry A."/>
            <person name="Torto-Alalibo T.A."/>
            <person name="Win J."/>
            <person name="Xu Z."/>
            <person name="Zhang H."/>
            <person name="Grigoriev I.V."/>
            <person name="Rokhsar D.S."/>
            <person name="Boore J.L."/>
        </authorList>
    </citation>
    <scope>NUCLEOTIDE SEQUENCE [LARGE SCALE GENOMIC DNA]</scope>
    <source>
        <strain evidence="2 3">P6497</strain>
    </source>
</reference>
<dbReference type="EMBL" id="JH159155">
    <property type="protein sequence ID" value="EGZ15747.1"/>
    <property type="molecule type" value="Genomic_DNA"/>
</dbReference>
<evidence type="ECO:0000313" key="3">
    <source>
        <dbReference type="Proteomes" id="UP000002640"/>
    </source>
</evidence>
<dbReference type="KEGG" id="psoj:PHYSODRAFT_411844"/>
<dbReference type="AlphaFoldDB" id="G4ZNZ2"/>